<dbReference type="RefSeq" id="WP_141611900.1">
    <property type="nucleotide sequence ID" value="NZ_VIGC02000033.1"/>
</dbReference>
<evidence type="ECO:0000313" key="3">
    <source>
        <dbReference type="Proteomes" id="UP000317371"/>
    </source>
</evidence>
<keyword evidence="2" id="KW-0808">Transferase</keyword>
<dbReference type="InterPro" id="IPR002575">
    <property type="entry name" value="Aminoglycoside_PTrfase"/>
</dbReference>
<dbReference type="EMBL" id="VIGC01000033">
    <property type="protein sequence ID" value="TQE93760.1"/>
    <property type="molecule type" value="Genomic_DNA"/>
</dbReference>
<name>A0A540VAG7_9CHLR</name>
<dbReference type="AlphaFoldDB" id="A0A540VAG7"/>
<organism evidence="2 3">
    <name type="scientific">Litorilinea aerophila</name>
    <dbReference type="NCBI Taxonomy" id="1204385"/>
    <lineage>
        <taxon>Bacteria</taxon>
        <taxon>Bacillati</taxon>
        <taxon>Chloroflexota</taxon>
        <taxon>Caldilineae</taxon>
        <taxon>Caldilineales</taxon>
        <taxon>Caldilineaceae</taxon>
        <taxon>Litorilinea</taxon>
    </lineage>
</organism>
<dbReference type="Gene3D" id="3.90.1200.10">
    <property type="match status" value="1"/>
</dbReference>
<dbReference type="SUPFAM" id="SSF56112">
    <property type="entry name" value="Protein kinase-like (PK-like)"/>
    <property type="match status" value="1"/>
</dbReference>
<feature type="domain" description="Aminoglycoside phosphotransferase" evidence="1">
    <location>
        <begin position="136"/>
        <end position="303"/>
    </location>
</feature>
<gene>
    <name evidence="2" type="ORF">FKZ61_19825</name>
</gene>
<sequence length="397" mass="44398">MTPETARFDTAQVEAYLSQLHGQPATVLEMTGLSDKAISAPATDTAGGEADRRSLKVFGYGRPVLIRYRVDGQEHRVVLHTAAADHFGHETRADRAAALLRCYDTFNHLPRHVPALDVGAFFHTTPDASPALHSLGAAGEFFLLSRFVHGQAYAQDLVRLRDGGDLTDRDRARAEALARYLAEIHAQKFPVDQEETGPRDRRALYRRRIRDTVGSGEGIMGLVDSYPDDFALLPPDWLREVEQACVAWRWRLKGQDHRLAQVHGDFHPFNVLFTGDVEFALLDRSRGAWGEPADDVSCMAINYLFFSLQRVGRLAPPFETLWTLFWETYLDATGDEELLSLVAPFLAWRGLVLASPVWYNVGDDVRRLLFGFIDHVLGAASFDPNPAAVNRYLVPVS</sequence>
<dbReference type="Pfam" id="PF01636">
    <property type="entry name" value="APH"/>
    <property type="match status" value="1"/>
</dbReference>
<dbReference type="InParanoid" id="A0A540VAG7"/>
<evidence type="ECO:0000259" key="1">
    <source>
        <dbReference type="Pfam" id="PF01636"/>
    </source>
</evidence>
<dbReference type="InterPro" id="IPR011009">
    <property type="entry name" value="Kinase-like_dom_sf"/>
</dbReference>
<comment type="caution">
    <text evidence="2">The sequence shown here is derived from an EMBL/GenBank/DDBJ whole genome shotgun (WGS) entry which is preliminary data.</text>
</comment>
<dbReference type="GO" id="GO:0016740">
    <property type="term" value="F:transferase activity"/>
    <property type="evidence" value="ECO:0007669"/>
    <property type="project" value="UniProtKB-KW"/>
</dbReference>
<protein>
    <submittedName>
        <fullName evidence="2">Phosphotransferase</fullName>
    </submittedName>
</protein>
<dbReference type="Proteomes" id="UP000317371">
    <property type="component" value="Unassembled WGS sequence"/>
</dbReference>
<dbReference type="OrthoDB" id="334783at2"/>
<evidence type="ECO:0000313" key="2">
    <source>
        <dbReference type="EMBL" id="TQE93760.1"/>
    </source>
</evidence>
<reference evidence="2 3" key="1">
    <citation type="submission" date="2019-06" db="EMBL/GenBank/DDBJ databases">
        <title>Genome sequence of Litorilinea aerophila BAA-2444.</title>
        <authorList>
            <person name="Maclea K.S."/>
            <person name="Maurais E.G."/>
            <person name="Iannazzi L.C."/>
        </authorList>
    </citation>
    <scope>NUCLEOTIDE SEQUENCE [LARGE SCALE GENOMIC DNA]</scope>
    <source>
        <strain evidence="2 3">ATCC BAA-2444</strain>
    </source>
</reference>
<accession>A0A540VAG7</accession>
<proteinExistence type="predicted"/>
<keyword evidence="3" id="KW-1185">Reference proteome</keyword>